<dbReference type="GeneID" id="106116642"/>
<name>A0AAJ6Z627_PAPXU</name>
<evidence type="ECO:0000313" key="1">
    <source>
        <dbReference type="RefSeq" id="XP_013165987.1"/>
    </source>
</evidence>
<proteinExistence type="predicted"/>
<dbReference type="AlphaFoldDB" id="A0AAJ6Z627"/>
<protein>
    <submittedName>
        <fullName evidence="1">Uncharacterized protein LOC106116642</fullName>
    </submittedName>
</protein>
<dbReference type="RefSeq" id="XP_013165987.1">
    <property type="nucleotide sequence ID" value="XM_013310533.1"/>
</dbReference>
<sequence length="224" mass="25841">MYKVRRVLFLFALVSCLFVIDCVLGNVSLKLIKKLSENLQALPKSVKEETKVLLLEGARLMNLPLLCSEVLFLAVMTAVLNNWSYPNKNDRIDRLLQESRRGLQSTNTYLEKWRQKRVEAEENKNKEPDYVKPLKLEVPILHMAIIDNRATNRFDARAQHERGDAGDSINITDTTLLSVASVNNDDFESIMKLARDDVTTEDIRSIETNNRYLWKVLEEDDDDI</sequence>
<dbReference type="KEGG" id="pxu:106116642"/>
<gene>
    <name evidence="1" type="primary">LOC106116642</name>
</gene>
<dbReference type="Proteomes" id="UP000694872">
    <property type="component" value="Unplaced"/>
</dbReference>
<accession>A0AAJ6Z627</accession>
<organism evidence="1">
    <name type="scientific">Papilio xuthus</name>
    <name type="common">Asian swallowtail butterfly</name>
    <dbReference type="NCBI Taxonomy" id="66420"/>
    <lineage>
        <taxon>Eukaryota</taxon>
        <taxon>Metazoa</taxon>
        <taxon>Ecdysozoa</taxon>
        <taxon>Arthropoda</taxon>
        <taxon>Hexapoda</taxon>
        <taxon>Insecta</taxon>
        <taxon>Pterygota</taxon>
        <taxon>Neoptera</taxon>
        <taxon>Endopterygota</taxon>
        <taxon>Lepidoptera</taxon>
        <taxon>Glossata</taxon>
        <taxon>Ditrysia</taxon>
        <taxon>Papilionoidea</taxon>
        <taxon>Papilionidae</taxon>
        <taxon>Papilioninae</taxon>
        <taxon>Papilio</taxon>
    </lineage>
</organism>
<reference evidence="1" key="1">
    <citation type="submission" date="2025-08" db="UniProtKB">
        <authorList>
            <consortium name="RefSeq"/>
        </authorList>
    </citation>
    <scope>IDENTIFICATION</scope>
</reference>